<dbReference type="AlphaFoldDB" id="A0A841R3V8"/>
<accession>A0A841R3V8</accession>
<dbReference type="OrthoDB" id="307788at2"/>
<dbReference type="Pfam" id="PF02033">
    <property type="entry name" value="RBFA"/>
    <property type="match status" value="1"/>
</dbReference>
<dbReference type="InterPro" id="IPR015946">
    <property type="entry name" value="KH_dom-like_a/b"/>
</dbReference>
<comment type="subunit">
    <text evidence="2">Monomer. Binds 30S ribosomal subunits, but not 50S ribosomal subunits or 70S ribosomes.</text>
</comment>
<dbReference type="EMBL" id="JACHHI010000005">
    <property type="protein sequence ID" value="MBB6478081.1"/>
    <property type="molecule type" value="Genomic_DNA"/>
</dbReference>
<dbReference type="HAMAP" id="MF_00003">
    <property type="entry name" value="RbfA"/>
    <property type="match status" value="1"/>
</dbReference>
<name>A0A841R3V8_9FIRM</name>
<protein>
    <recommendedName>
        <fullName evidence="2">Ribosome-binding factor A</fullName>
    </recommendedName>
</protein>
<dbReference type="GO" id="GO:0005829">
    <property type="term" value="C:cytosol"/>
    <property type="evidence" value="ECO:0007669"/>
    <property type="project" value="TreeGrafter"/>
</dbReference>
<dbReference type="InterPro" id="IPR000238">
    <property type="entry name" value="RbfA"/>
</dbReference>
<organism evidence="3 4">
    <name type="scientific">Negativicoccus succinicivorans</name>
    <dbReference type="NCBI Taxonomy" id="620903"/>
    <lineage>
        <taxon>Bacteria</taxon>
        <taxon>Bacillati</taxon>
        <taxon>Bacillota</taxon>
        <taxon>Negativicutes</taxon>
        <taxon>Veillonellales</taxon>
        <taxon>Veillonellaceae</taxon>
        <taxon>Negativicoccus</taxon>
    </lineage>
</organism>
<dbReference type="GO" id="GO:0043024">
    <property type="term" value="F:ribosomal small subunit binding"/>
    <property type="evidence" value="ECO:0007669"/>
    <property type="project" value="TreeGrafter"/>
</dbReference>
<dbReference type="PANTHER" id="PTHR33515:SF1">
    <property type="entry name" value="RIBOSOME-BINDING FACTOR A, CHLOROPLASTIC-RELATED"/>
    <property type="match status" value="1"/>
</dbReference>
<dbReference type="PROSITE" id="PS01319">
    <property type="entry name" value="RBFA"/>
    <property type="match status" value="1"/>
</dbReference>
<comment type="function">
    <text evidence="2">One of several proteins that assist in the late maturation steps of the functional core of the 30S ribosomal subunit. Associates with free 30S ribosomal subunits (but not with 30S subunits that are part of 70S ribosomes or polysomes). Required for efficient processing of 16S rRNA. May interact with the 5'-terminal helix region of 16S rRNA.</text>
</comment>
<dbReference type="Proteomes" id="UP000591941">
    <property type="component" value="Unassembled WGS sequence"/>
</dbReference>
<dbReference type="GO" id="GO:0030490">
    <property type="term" value="P:maturation of SSU-rRNA"/>
    <property type="evidence" value="ECO:0007669"/>
    <property type="project" value="UniProtKB-UniRule"/>
</dbReference>
<evidence type="ECO:0000256" key="2">
    <source>
        <dbReference type="HAMAP-Rule" id="MF_00003"/>
    </source>
</evidence>
<keyword evidence="4" id="KW-1185">Reference proteome</keyword>
<dbReference type="RefSeq" id="WP_034437885.1">
    <property type="nucleotide sequence ID" value="NZ_CABWNB010000004.1"/>
</dbReference>
<proteinExistence type="inferred from homology"/>
<comment type="subcellular location">
    <subcellularLocation>
        <location evidence="2">Cytoplasm</location>
    </subcellularLocation>
</comment>
<evidence type="ECO:0000313" key="3">
    <source>
        <dbReference type="EMBL" id="MBB6478081.1"/>
    </source>
</evidence>
<gene>
    <name evidence="2" type="primary">rbfA</name>
    <name evidence="3" type="ORF">HNR45_001142</name>
</gene>
<evidence type="ECO:0000313" key="4">
    <source>
        <dbReference type="Proteomes" id="UP000591941"/>
    </source>
</evidence>
<dbReference type="InterPro" id="IPR020053">
    <property type="entry name" value="Ribosome-bd_factorA_CS"/>
</dbReference>
<dbReference type="InterPro" id="IPR023799">
    <property type="entry name" value="RbfA_dom_sf"/>
</dbReference>
<comment type="caution">
    <text evidence="3">The sequence shown here is derived from an EMBL/GenBank/DDBJ whole genome shotgun (WGS) entry which is preliminary data.</text>
</comment>
<dbReference type="SUPFAM" id="SSF89919">
    <property type="entry name" value="Ribosome-binding factor A, RbfA"/>
    <property type="match status" value="1"/>
</dbReference>
<keyword evidence="1 2" id="KW-0690">Ribosome biogenesis</keyword>
<keyword evidence="2" id="KW-0963">Cytoplasm</keyword>
<dbReference type="GeneID" id="93486403"/>
<dbReference type="Gene3D" id="3.30.300.20">
    <property type="match status" value="1"/>
</dbReference>
<sequence>MSQLRVRKMQEFIKQEIGQMLLRDLKDTRLGFVTVTEVAVTGDLREATVYVSLFGSDEEKEKSFAALQNATGFIRTELGKRLQVRHTPEITFAVDRSIDYGDHIERVLKSIKDKEESQSRREGAADEDQ</sequence>
<dbReference type="PANTHER" id="PTHR33515">
    <property type="entry name" value="RIBOSOME-BINDING FACTOR A, CHLOROPLASTIC-RELATED"/>
    <property type="match status" value="1"/>
</dbReference>
<evidence type="ECO:0000256" key="1">
    <source>
        <dbReference type="ARBA" id="ARBA00022517"/>
    </source>
</evidence>
<comment type="similarity">
    <text evidence="2">Belongs to the RbfA family.</text>
</comment>
<dbReference type="NCBIfam" id="TIGR00082">
    <property type="entry name" value="rbfA"/>
    <property type="match status" value="1"/>
</dbReference>
<reference evidence="3 4" key="1">
    <citation type="submission" date="2020-08" db="EMBL/GenBank/DDBJ databases">
        <title>Genomic Encyclopedia of Type Strains, Phase IV (KMG-IV): sequencing the most valuable type-strain genomes for metagenomic binning, comparative biology and taxonomic classification.</title>
        <authorList>
            <person name="Goeker M."/>
        </authorList>
    </citation>
    <scope>NUCLEOTIDE SEQUENCE [LARGE SCALE GENOMIC DNA]</scope>
    <source>
        <strain evidence="3 4">DSM 21255</strain>
    </source>
</reference>